<dbReference type="Gene3D" id="1.20.1070.10">
    <property type="entry name" value="Rhodopsin 7-helix transmembrane proteins"/>
    <property type="match status" value="1"/>
</dbReference>
<dbReference type="InterPro" id="IPR017452">
    <property type="entry name" value="GPCR_Rhodpsn_7TM"/>
</dbReference>
<feature type="transmembrane region" description="Helical" evidence="14">
    <location>
        <begin position="230"/>
        <end position="252"/>
    </location>
</feature>
<dbReference type="InterPro" id="IPR052921">
    <property type="entry name" value="GPCR1_Superfamily_Member"/>
</dbReference>
<evidence type="ECO:0000256" key="12">
    <source>
        <dbReference type="ARBA" id="ARBA00023224"/>
    </source>
</evidence>
<name>A0A8C5CCJ6_GADMO</name>
<dbReference type="GO" id="GO:0004984">
    <property type="term" value="F:olfactory receptor activity"/>
    <property type="evidence" value="ECO:0007669"/>
    <property type="project" value="InterPro"/>
</dbReference>
<sequence>MEVHLESLNLETGNIYPAFIFGTLAYLITIFFNMLVLTTIVFTKSLHKPMFLLLLNLPIMDMIGATAFLPQLVTSIVSKNRAISYPGCFLQALSIHIYGTGNLMFLSAMAYDRYIAICLPLRYNAIMTSNILIRIISTMWVFSLILVSVIFILLLRLPRCKSLITHSYCDNPSLLGLVCADTSINNIYGLFTVAIVQLIGHASILYTYLHILVACCKTKRSDTKSKAMQTCATHLVVFLLLECMGLFTIISYRLNNISPVLRRFIGASAIIFPSTLNPIIYGLKTKEIRGKALAFFRKRIFIF</sequence>
<evidence type="ECO:0000256" key="5">
    <source>
        <dbReference type="ARBA" id="ARBA00022725"/>
    </source>
</evidence>
<keyword evidence="12 13" id="KW-0807">Transducer</keyword>
<dbReference type="InterPro" id="IPR000276">
    <property type="entry name" value="GPCR_Rhodpsn"/>
</dbReference>
<accession>A0A8C5CCJ6</accession>
<feature type="transmembrane region" description="Helical" evidence="14">
    <location>
        <begin position="89"/>
        <end position="111"/>
    </location>
</feature>
<dbReference type="FunFam" id="1.20.1070.10:FF:000024">
    <property type="entry name" value="Olfactory receptor"/>
    <property type="match status" value="1"/>
</dbReference>
<dbReference type="PANTHER" id="PTHR26451">
    <property type="entry name" value="G_PROTEIN_RECEP_F1_2 DOMAIN-CONTAINING PROTEIN"/>
    <property type="match status" value="1"/>
</dbReference>
<keyword evidence="3 14" id="KW-0716">Sensory transduction</keyword>
<dbReference type="OMA" id="RIKMAIC"/>
<keyword evidence="11" id="KW-0325">Glycoprotein</keyword>
<keyword evidence="7 13" id="KW-0297">G-protein coupled receptor</keyword>
<dbReference type="PROSITE" id="PS00237">
    <property type="entry name" value="G_PROTEIN_RECEP_F1_1"/>
    <property type="match status" value="1"/>
</dbReference>
<feature type="transmembrane region" description="Helical" evidence="14">
    <location>
        <begin position="131"/>
        <end position="155"/>
    </location>
</feature>
<dbReference type="GeneTree" id="ENSGT00940000163767"/>
<dbReference type="Ensembl" id="ENSGMOT00000040486.1">
    <property type="protein sequence ID" value="ENSGMOP00000058586.1"/>
    <property type="gene ID" value="ENSGMOG00000030706.1"/>
</dbReference>
<protein>
    <recommendedName>
        <fullName evidence="14">Olfactory receptor</fullName>
    </recommendedName>
</protein>
<keyword evidence="8 14" id="KW-0472">Membrane</keyword>
<evidence type="ECO:0000313" key="17">
    <source>
        <dbReference type="Proteomes" id="UP000694546"/>
    </source>
</evidence>
<evidence type="ECO:0000256" key="11">
    <source>
        <dbReference type="ARBA" id="ARBA00023180"/>
    </source>
</evidence>
<comment type="similarity">
    <text evidence="13">Belongs to the G-protein coupled receptor 1 family.</text>
</comment>
<evidence type="ECO:0000256" key="7">
    <source>
        <dbReference type="ARBA" id="ARBA00023040"/>
    </source>
</evidence>
<dbReference type="PROSITE" id="PS50262">
    <property type="entry name" value="G_PROTEIN_RECEP_F1_2"/>
    <property type="match status" value="1"/>
</dbReference>
<evidence type="ECO:0000313" key="16">
    <source>
        <dbReference type="Ensembl" id="ENSGMOP00000058586.1"/>
    </source>
</evidence>
<dbReference type="GO" id="GO:0005549">
    <property type="term" value="F:odorant binding"/>
    <property type="evidence" value="ECO:0007669"/>
    <property type="project" value="TreeGrafter"/>
</dbReference>
<dbReference type="PRINTS" id="PR00237">
    <property type="entry name" value="GPCRRHODOPSN"/>
</dbReference>
<dbReference type="Pfam" id="PF13853">
    <property type="entry name" value="7tm_4"/>
    <property type="match status" value="1"/>
</dbReference>
<dbReference type="SUPFAM" id="SSF81321">
    <property type="entry name" value="Family A G protein-coupled receptor-like"/>
    <property type="match status" value="1"/>
</dbReference>
<keyword evidence="4 13" id="KW-0812">Transmembrane</keyword>
<evidence type="ECO:0000256" key="10">
    <source>
        <dbReference type="ARBA" id="ARBA00023170"/>
    </source>
</evidence>
<feature type="transmembrane region" description="Helical" evidence="14">
    <location>
        <begin position="264"/>
        <end position="283"/>
    </location>
</feature>
<reference evidence="16" key="2">
    <citation type="submission" date="2025-09" db="UniProtKB">
        <authorList>
            <consortium name="Ensembl"/>
        </authorList>
    </citation>
    <scope>IDENTIFICATION</scope>
</reference>
<feature type="transmembrane region" description="Helical" evidence="14">
    <location>
        <begin position="15"/>
        <end position="43"/>
    </location>
</feature>
<evidence type="ECO:0000256" key="3">
    <source>
        <dbReference type="ARBA" id="ARBA00022606"/>
    </source>
</evidence>
<proteinExistence type="inferred from homology"/>
<evidence type="ECO:0000256" key="2">
    <source>
        <dbReference type="ARBA" id="ARBA00022475"/>
    </source>
</evidence>
<evidence type="ECO:0000256" key="9">
    <source>
        <dbReference type="ARBA" id="ARBA00023157"/>
    </source>
</evidence>
<dbReference type="Proteomes" id="UP000694546">
    <property type="component" value="Chromosome 16"/>
</dbReference>
<evidence type="ECO:0000256" key="4">
    <source>
        <dbReference type="ARBA" id="ARBA00022692"/>
    </source>
</evidence>
<reference evidence="16" key="1">
    <citation type="submission" date="2025-08" db="UniProtKB">
        <authorList>
            <consortium name="Ensembl"/>
        </authorList>
    </citation>
    <scope>IDENTIFICATION</scope>
</reference>
<feature type="domain" description="G-protein coupled receptors family 1 profile" evidence="15">
    <location>
        <begin position="32"/>
        <end position="281"/>
    </location>
</feature>
<evidence type="ECO:0000256" key="13">
    <source>
        <dbReference type="RuleBase" id="RU000688"/>
    </source>
</evidence>
<keyword evidence="6 14" id="KW-1133">Transmembrane helix</keyword>
<feature type="transmembrane region" description="Helical" evidence="14">
    <location>
        <begin position="187"/>
        <end position="209"/>
    </location>
</feature>
<keyword evidence="5 14" id="KW-0552">Olfaction</keyword>
<dbReference type="PRINTS" id="PR00245">
    <property type="entry name" value="OLFACTORYR"/>
</dbReference>
<organism evidence="16 17">
    <name type="scientific">Gadus morhua</name>
    <name type="common">Atlantic cod</name>
    <dbReference type="NCBI Taxonomy" id="8049"/>
    <lineage>
        <taxon>Eukaryota</taxon>
        <taxon>Metazoa</taxon>
        <taxon>Chordata</taxon>
        <taxon>Craniata</taxon>
        <taxon>Vertebrata</taxon>
        <taxon>Euteleostomi</taxon>
        <taxon>Actinopterygii</taxon>
        <taxon>Neopterygii</taxon>
        <taxon>Teleostei</taxon>
        <taxon>Neoteleostei</taxon>
        <taxon>Acanthomorphata</taxon>
        <taxon>Zeiogadaria</taxon>
        <taxon>Gadariae</taxon>
        <taxon>Gadiformes</taxon>
        <taxon>Gadoidei</taxon>
        <taxon>Gadidae</taxon>
        <taxon>Gadus</taxon>
    </lineage>
</organism>
<dbReference type="GO" id="GO:0004930">
    <property type="term" value="F:G protein-coupled receptor activity"/>
    <property type="evidence" value="ECO:0007669"/>
    <property type="project" value="UniProtKB-KW"/>
</dbReference>
<keyword evidence="17" id="KW-1185">Reference proteome</keyword>
<keyword evidence="2 14" id="KW-1003">Cell membrane</keyword>
<keyword evidence="9" id="KW-1015">Disulfide bond</keyword>
<evidence type="ECO:0000256" key="6">
    <source>
        <dbReference type="ARBA" id="ARBA00022989"/>
    </source>
</evidence>
<dbReference type="PANTHER" id="PTHR26451:SF854">
    <property type="entry name" value="ODORANT RECEPTOR-RELATED"/>
    <property type="match status" value="1"/>
</dbReference>
<dbReference type="AlphaFoldDB" id="A0A8C5CCJ6"/>
<comment type="subcellular location">
    <subcellularLocation>
        <location evidence="1 14">Cell membrane</location>
        <topology evidence="1 14">Multi-pass membrane protein</topology>
    </subcellularLocation>
</comment>
<dbReference type="InterPro" id="IPR000725">
    <property type="entry name" value="Olfact_rcpt"/>
</dbReference>
<evidence type="ECO:0000256" key="8">
    <source>
        <dbReference type="ARBA" id="ARBA00023136"/>
    </source>
</evidence>
<evidence type="ECO:0000259" key="15">
    <source>
        <dbReference type="PROSITE" id="PS50262"/>
    </source>
</evidence>
<feature type="transmembrane region" description="Helical" evidence="14">
    <location>
        <begin position="50"/>
        <end position="69"/>
    </location>
</feature>
<keyword evidence="10 13" id="KW-0675">Receptor</keyword>
<evidence type="ECO:0000256" key="14">
    <source>
        <dbReference type="RuleBase" id="RU363047"/>
    </source>
</evidence>
<dbReference type="GO" id="GO:0005886">
    <property type="term" value="C:plasma membrane"/>
    <property type="evidence" value="ECO:0007669"/>
    <property type="project" value="UniProtKB-SubCell"/>
</dbReference>
<evidence type="ECO:0000256" key="1">
    <source>
        <dbReference type="ARBA" id="ARBA00004651"/>
    </source>
</evidence>